<dbReference type="AlphaFoldDB" id="A0A7Y0A1U0"/>
<comment type="caution">
    <text evidence="1">The sequence shown here is derived from an EMBL/GenBank/DDBJ whole genome shotgun (WGS) entry which is preliminary data.</text>
</comment>
<name>A0A7Y0A1U0_9BURK</name>
<dbReference type="Proteomes" id="UP000583127">
    <property type="component" value="Unassembled WGS sequence"/>
</dbReference>
<dbReference type="EMBL" id="JABBFZ010000027">
    <property type="protein sequence ID" value="NML34942.1"/>
    <property type="molecule type" value="Genomic_DNA"/>
</dbReference>
<reference evidence="1 2" key="1">
    <citation type="submission" date="2020-04" db="EMBL/GenBank/DDBJ databases">
        <title>Paraburkholderia sp. G-4-1-8 isolated from soil.</title>
        <authorList>
            <person name="Dahal R.H."/>
        </authorList>
    </citation>
    <scope>NUCLEOTIDE SEQUENCE [LARGE SCALE GENOMIC DNA]</scope>
    <source>
        <strain evidence="1 2">G-4-1-8</strain>
    </source>
</reference>
<gene>
    <name evidence="1" type="ORF">HHL14_29480</name>
</gene>
<evidence type="ECO:0000313" key="1">
    <source>
        <dbReference type="EMBL" id="NML34942.1"/>
    </source>
</evidence>
<sequence length="67" mass="7689">MTRIANQDFTLTRDDCRPLYFKAGDEIPAEYEEHWFVLLHSDERAAAEVASDVAVEEKRKPGRPAKP</sequence>
<protein>
    <submittedName>
        <fullName evidence="1">Uncharacterized protein</fullName>
    </submittedName>
</protein>
<accession>A0A7Y0A1U0</accession>
<proteinExistence type="predicted"/>
<evidence type="ECO:0000313" key="2">
    <source>
        <dbReference type="Proteomes" id="UP000583127"/>
    </source>
</evidence>
<keyword evidence="2" id="KW-1185">Reference proteome</keyword>
<dbReference type="RefSeq" id="WP_169501128.1">
    <property type="nucleotide sequence ID" value="NZ_JABBFZ010000027.1"/>
</dbReference>
<organism evidence="1 2">
    <name type="scientific">Paraburkholderia antibiotica</name>
    <dbReference type="NCBI Taxonomy" id="2728839"/>
    <lineage>
        <taxon>Bacteria</taxon>
        <taxon>Pseudomonadati</taxon>
        <taxon>Pseudomonadota</taxon>
        <taxon>Betaproteobacteria</taxon>
        <taxon>Burkholderiales</taxon>
        <taxon>Burkholderiaceae</taxon>
        <taxon>Paraburkholderia</taxon>
    </lineage>
</organism>